<protein>
    <submittedName>
        <fullName evidence="2">Uncharacterized protein</fullName>
    </submittedName>
</protein>
<feature type="compositionally biased region" description="Basic residues" evidence="1">
    <location>
        <begin position="1"/>
        <end position="11"/>
    </location>
</feature>
<dbReference type="AlphaFoldDB" id="A0A081XMQ4"/>
<dbReference type="Proteomes" id="UP000028341">
    <property type="component" value="Unassembled WGS sequence"/>
</dbReference>
<proteinExistence type="predicted"/>
<keyword evidence="3" id="KW-1185">Reference proteome</keyword>
<organism evidence="2 3">
    <name type="scientific">Streptomyces toyocaensis</name>
    <dbReference type="NCBI Taxonomy" id="55952"/>
    <lineage>
        <taxon>Bacteria</taxon>
        <taxon>Bacillati</taxon>
        <taxon>Actinomycetota</taxon>
        <taxon>Actinomycetes</taxon>
        <taxon>Kitasatosporales</taxon>
        <taxon>Streptomycetaceae</taxon>
        <taxon>Streptomyces</taxon>
    </lineage>
</organism>
<feature type="compositionally biased region" description="Low complexity" evidence="1">
    <location>
        <begin position="83"/>
        <end position="96"/>
    </location>
</feature>
<reference evidence="2 3" key="1">
    <citation type="submission" date="2014-02" db="EMBL/GenBank/DDBJ databases">
        <title>The genome announcement of Streptomyces toyocaensis NRRL15009.</title>
        <authorList>
            <person name="Hong H.-J."/>
            <person name="Kwun M.J."/>
        </authorList>
    </citation>
    <scope>NUCLEOTIDE SEQUENCE [LARGE SCALE GENOMIC DNA]</scope>
    <source>
        <strain evidence="2 3">NRRL 15009</strain>
    </source>
</reference>
<feature type="compositionally biased region" description="Basic and acidic residues" evidence="1">
    <location>
        <begin position="54"/>
        <end position="80"/>
    </location>
</feature>
<feature type="region of interest" description="Disordered" evidence="1">
    <location>
        <begin position="1"/>
        <end position="105"/>
    </location>
</feature>
<evidence type="ECO:0000256" key="1">
    <source>
        <dbReference type="SAM" id="MobiDB-lite"/>
    </source>
</evidence>
<sequence>MVRRSSRRRRTAVAASFRTPRASSAADSPSRPRHGPSPSRAGGRCRAGRSRVGRVPDRRSAPTERIDAAEAERRLWRSTDQRPTGSTTAPAGPTGSRGSAGSPGSTGFCAPPISFSIRTISPSSTCSACSGSKSSPSRLRTPSSLRRWCTAGVTPCRVRQLRAHCSTHPSTAMTGRSLRALRTRLGTSPPTPAMHDISAMPRRSSWTAIQLVI</sequence>
<evidence type="ECO:0000313" key="3">
    <source>
        <dbReference type="Proteomes" id="UP000028341"/>
    </source>
</evidence>
<name>A0A081XMQ4_STRTO</name>
<dbReference type="STRING" id="55952.BU52_23645"/>
<gene>
    <name evidence="2" type="ORF">BU52_23645</name>
</gene>
<feature type="compositionally biased region" description="Low complexity" evidence="1">
    <location>
        <begin position="12"/>
        <end position="29"/>
    </location>
</feature>
<evidence type="ECO:0000313" key="2">
    <source>
        <dbReference type="EMBL" id="KES04827.1"/>
    </source>
</evidence>
<comment type="caution">
    <text evidence="2">The sequence shown here is derived from an EMBL/GenBank/DDBJ whole genome shotgun (WGS) entry which is preliminary data.</text>
</comment>
<dbReference type="EMBL" id="JFCB01000023">
    <property type="protein sequence ID" value="KES04827.1"/>
    <property type="molecule type" value="Genomic_DNA"/>
</dbReference>
<accession>A0A081XMQ4</accession>